<evidence type="ECO:0000256" key="2">
    <source>
        <dbReference type="ARBA" id="ARBA00023054"/>
    </source>
</evidence>
<proteinExistence type="inferred from homology"/>
<feature type="region of interest" description="Disordered" evidence="4">
    <location>
        <begin position="665"/>
        <end position="696"/>
    </location>
</feature>
<gene>
    <name evidence="6" type="ORF">AGLY_000155</name>
</gene>
<feature type="coiled-coil region" evidence="3">
    <location>
        <begin position="338"/>
        <end position="610"/>
    </location>
</feature>
<accession>A0A6G0U6P6</accession>
<protein>
    <recommendedName>
        <fullName evidence="5">Calponin-homology (CH) domain-containing protein</fullName>
    </recommendedName>
</protein>
<dbReference type="PANTHER" id="PTHR23167:SF69">
    <property type="entry name" value="FI18193P1"/>
    <property type="match status" value="1"/>
</dbReference>
<feature type="region of interest" description="Disordered" evidence="4">
    <location>
        <begin position="85"/>
        <end position="123"/>
    </location>
</feature>
<feature type="coiled-coil region" evidence="3">
    <location>
        <begin position="239"/>
        <end position="266"/>
    </location>
</feature>
<dbReference type="Proteomes" id="UP000475862">
    <property type="component" value="Unassembled WGS sequence"/>
</dbReference>
<comment type="similarity">
    <text evidence="1">Belongs to the cytospin-A family.</text>
</comment>
<dbReference type="InterPro" id="IPR001715">
    <property type="entry name" value="CH_dom"/>
</dbReference>
<dbReference type="SMART" id="SM00033">
    <property type="entry name" value="CH"/>
    <property type="match status" value="1"/>
</dbReference>
<dbReference type="Pfam" id="PF00307">
    <property type="entry name" value="CH"/>
    <property type="match status" value="1"/>
</dbReference>
<dbReference type="Gene3D" id="1.10.287.2610">
    <property type="match status" value="1"/>
</dbReference>
<keyword evidence="7" id="KW-1185">Reference proteome</keyword>
<feature type="region of interest" description="Disordered" evidence="4">
    <location>
        <begin position="176"/>
        <end position="196"/>
    </location>
</feature>
<dbReference type="AlphaFoldDB" id="A0A6G0U6P6"/>
<dbReference type="EMBL" id="VYZN01000001">
    <property type="protein sequence ID" value="KAE9544613.1"/>
    <property type="molecule type" value="Genomic_DNA"/>
</dbReference>
<comment type="caution">
    <text evidence="6">The sequence shown here is derived from an EMBL/GenBank/DDBJ whole genome shotgun (WGS) entry which is preliminary data.</text>
</comment>
<evidence type="ECO:0000256" key="4">
    <source>
        <dbReference type="SAM" id="MobiDB-lite"/>
    </source>
</evidence>
<evidence type="ECO:0000256" key="3">
    <source>
        <dbReference type="SAM" id="Coils"/>
    </source>
</evidence>
<sequence>MKKKHKLTLQSASVYKPVSIGTSIFSRRIRVQYMRVMKFISLFRRNHNQGSPSEGVRSYQQPPVTMESAVFPPNNKLPQETEKLQLQHQKQQHQQQQQELQREAMGSHGATVVGLSPTNTIEQSNNETGYIEELEKLRLEVGLLKEQRDVAERNLAMHIESAHNVLPCASVSNNKVDDRRRYPSSAPASIAPPNSASQELLDTHDWDKNSSSVSEVSLACLQDRIIQMEETHYSTNEELQATLQELADLQSQLYDLQHDNERLGKEKGVLLESLCQQTEKLEDARTKVDALQGLFLVPGSNPPSSVTEREEKLVELLKSGQAEREAWLTKQEGLISEANESRRTLDNETKKANQLLERVRFLESTVDSKSAEVKQLDEQLSFAKEEISSKNIEINRNLMLLDNARAKIEELEAARDKLGDKSELDELLNHARREKDNLESQLASMQERVQRAFCEIDRLKEQLANSNEQYTVASNNAKSALIDLQWQRDKWHEEVASLTSELKSAKEAELEAQSLCQKYVEEKRQLADVLSETQMCLANVRKALEEEKSEMHSERKEWHQFKEDLLTTVRVANDYKEIVEKDMEQIITENKRLREKVKSLEAQLDKLKHMDKPRALSCSANSILNPVIIGHEISRRSSHSKLSRQDSQLSVKTLIESIENATKQAKTAEFTRSNSTSSLNGLVGQNENENLNKLPRDGEFKAPLREQNCLSTDNNTISCEETDPIKKCQNDDYRSNGSILSSSRNIDTFARLGGTIEIPERRDPLQALVKNGGSKRNALLKWCQTRTIGYPNIDITNFSSSWNDGLALCALLHTYLPDQIPYSELTTADTRRNFTVAFEAAESVGIPTTLNINDMISQERPDWNLVMTYVTAIYKQFET</sequence>
<dbReference type="CDD" id="cd21199">
    <property type="entry name" value="CH_CYTS"/>
    <property type="match status" value="1"/>
</dbReference>
<dbReference type="InterPro" id="IPR050540">
    <property type="entry name" value="F-actin_Monoox_Mical"/>
</dbReference>
<dbReference type="PANTHER" id="PTHR23167">
    <property type="entry name" value="CALPONIN HOMOLOGY DOMAIN-CONTAINING PROTEIN DDB_G0272472-RELATED"/>
    <property type="match status" value="1"/>
</dbReference>
<dbReference type="FunFam" id="1.10.418.10:FF:000020">
    <property type="entry name" value="Cytospin-A isoform 1"/>
    <property type="match status" value="1"/>
</dbReference>
<dbReference type="InterPro" id="IPR036872">
    <property type="entry name" value="CH_dom_sf"/>
</dbReference>
<organism evidence="6 7">
    <name type="scientific">Aphis glycines</name>
    <name type="common">Soybean aphid</name>
    <dbReference type="NCBI Taxonomy" id="307491"/>
    <lineage>
        <taxon>Eukaryota</taxon>
        <taxon>Metazoa</taxon>
        <taxon>Ecdysozoa</taxon>
        <taxon>Arthropoda</taxon>
        <taxon>Hexapoda</taxon>
        <taxon>Insecta</taxon>
        <taxon>Pterygota</taxon>
        <taxon>Neoptera</taxon>
        <taxon>Paraneoptera</taxon>
        <taxon>Hemiptera</taxon>
        <taxon>Sternorrhyncha</taxon>
        <taxon>Aphidomorpha</taxon>
        <taxon>Aphidoidea</taxon>
        <taxon>Aphididae</taxon>
        <taxon>Aphidini</taxon>
        <taxon>Aphis</taxon>
        <taxon>Aphis</taxon>
    </lineage>
</organism>
<name>A0A6G0U6P6_APHGL</name>
<evidence type="ECO:0000313" key="7">
    <source>
        <dbReference type="Proteomes" id="UP000475862"/>
    </source>
</evidence>
<feature type="compositionally biased region" description="Polar residues" evidence="4">
    <location>
        <begin position="665"/>
        <end position="691"/>
    </location>
</feature>
<feature type="compositionally biased region" description="Low complexity" evidence="4">
    <location>
        <begin position="86"/>
        <end position="99"/>
    </location>
</feature>
<dbReference type="SUPFAM" id="SSF47576">
    <property type="entry name" value="Calponin-homology domain, CH-domain"/>
    <property type="match status" value="1"/>
</dbReference>
<evidence type="ECO:0000256" key="1">
    <source>
        <dbReference type="ARBA" id="ARBA00009452"/>
    </source>
</evidence>
<evidence type="ECO:0000313" key="6">
    <source>
        <dbReference type="EMBL" id="KAE9544613.1"/>
    </source>
</evidence>
<dbReference type="PROSITE" id="PS50021">
    <property type="entry name" value="CH"/>
    <property type="match status" value="1"/>
</dbReference>
<dbReference type="Gene3D" id="1.10.418.10">
    <property type="entry name" value="Calponin-like domain"/>
    <property type="match status" value="1"/>
</dbReference>
<feature type="domain" description="Calponin-homology (CH)" evidence="5">
    <location>
        <begin position="773"/>
        <end position="878"/>
    </location>
</feature>
<dbReference type="OrthoDB" id="10017054at2759"/>
<feature type="compositionally biased region" description="Low complexity" evidence="4">
    <location>
        <begin position="183"/>
        <end position="196"/>
    </location>
</feature>
<reference evidence="6 7" key="1">
    <citation type="submission" date="2019-08" db="EMBL/GenBank/DDBJ databases">
        <title>The genome of the soybean aphid Biotype 1, its phylome, world population structure and adaptation to the North American continent.</title>
        <authorList>
            <person name="Giordano R."/>
            <person name="Donthu R.K."/>
            <person name="Hernandez A.G."/>
            <person name="Wright C.L."/>
            <person name="Zimin A.V."/>
        </authorList>
    </citation>
    <scope>NUCLEOTIDE SEQUENCE [LARGE SCALE GENOMIC DNA]</scope>
    <source>
        <tissue evidence="6">Whole aphids</tissue>
    </source>
</reference>
<evidence type="ECO:0000259" key="5">
    <source>
        <dbReference type="PROSITE" id="PS50021"/>
    </source>
</evidence>
<keyword evidence="2 3" id="KW-0175">Coiled coil</keyword>